<dbReference type="SMART" id="SM00504">
    <property type="entry name" value="Ubox"/>
    <property type="match status" value="1"/>
</dbReference>
<evidence type="ECO:0000259" key="5">
    <source>
        <dbReference type="PROSITE" id="PS50089"/>
    </source>
</evidence>
<dbReference type="PROSITE" id="PS50089">
    <property type="entry name" value="ZF_RING_2"/>
    <property type="match status" value="1"/>
</dbReference>
<evidence type="ECO:0000256" key="1">
    <source>
        <dbReference type="ARBA" id="ARBA00022723"/>
    </source>
</evidence>
<dbReference type="InterPro" id="IPR001841">
    <property type="entry name" value="Znf_RING"/>
</dbReference>
<dbReference type="GO" id="GO:0016567">
    <property type="term" value="P:protein ubiquitination"/>
    <property type="evidence" value="ECO:0007669"/>
    <property type="project" value="InterPro"/>
</dbReference>
<organism evidence="6 7">
    <name type="scientific">Plasmodium relictum</name>
    <dbReference type="NCBI Taxonomy" id="85471"/>
    <lineage>
        <taxon>Eukaryota</taxon>
        <taxon>Sar</taxon>
        <taxon>Alveolata</taxon>
        <taxon>Apicomplexa</taxon>
        <taxon>Aconoidasida</taxon>
        <taxon>Haemosporida</taxon>
        <taxon>Plasmodiidae</taxon>
        <taxon>Plasmodium</taxon>
        <taxon>Plasmodium (Haemamoeba)</taxon>
    </lineage>
</organism>
<name>A0A1J1H202_PLARL</name>
<dbReference type="KEGG" id="prel:PRELSG_0511000"/>
<dbReference type="Gene3D" id="3.30.40.10">
    <property type="entry name" value="Zinc/RING finger domain, C3HC4 (zinc finger)"/>
    <property type="match status" value="1"/>
</dbReference>
<dbReference type="OrthoDB" id="6105938at2759"/>
<dbReference type="PANTHER" id="PTHR23327">
    <property type="entry name" value="RING FINGER PROTEIN 127"/>
    <property type="match status" value="1"/>
</dbReference>
<protein>
    <submittedName>
        <fullName evidence="6">RING zinc finger protein, putative</fullName>
    </submittedName>
</protein>
<keyword evidence="1" id="KW-0479">Metal-binding</keyword>
<evidence type="ECO:0000256" key="4">
    <source>
        <dbReference type="PROSITE-ProRule" id="PRU00175"/>
    </source>
</evidence>
<keyword evidence="7" id="KW-1185">Reference proteome</keyword>
<evidence type="ECO:0000313" key="7">
    <source>
        <dbReference type="Proteomes" id="UP000220158"/>
    </source>
</evidence>
<sequence>MSEYIFGSFLNSLDNIRYNVLNVLNDIKIDDNYIRNIRSNIKTKMDILIDKCLPPKIIEDKRFIVIIEKKKNYDNFRCPICMLILYKPVKTECSHIFCRECIEKVLKKFDYCPMCRNKIKNDDLENVSINSLGNEYENIKIRCPNCRNITTVKDYEYHLINEFLGNNNNNNEDKLNLHRKNLQEVCNLSDKNLDFFFNKKLKIEEMNELILFLSKNKLDNTIRSFNLLYVEKKKSEYLFKNSQIEEIICEIFLIVKVKKKKRKEEIAYKLKSLYNDKKLSKNYMKRDHLFSYNNNNEEEKKISYVDNDICKRRSYSFENYELYQEEMIKKNKENKYMFVMFEYNSENLFFTLFNNFPNIKNLRKIKLVTYKKLKNESKNNYKVNELIEFLSKLKIQKNSKTYHKYFYSSLHLFHEVIFSYIKNGYFLKKKEYHFKNNYIRDYELMFLFFYLKYEYKIPNNIEYHLLYSEEFITKILKDQSCDQTVFISNIYTYKMCDNNNDGNKESKSSHLNKNKNDLNIRFIVKIQNGKLKSKLNEKEKSEKSSILNNIENYQDINDICFFIFSYSSHGFQWDIKKSINFLIKKKIVYKSVKVFFDIDKLILFFFHIRNKKYNSIFWNSTHFLQYMLNFCCN</sequence>
<accession>A0A1J1H202</accession>
<dbReference type="InterPro" id="IPR017907">
    <property type="entry name" value="Znf_RING_CS"/>
</dbReference>
<dbReference type="OMA" id="YDNFRCP"/>
<reference evidence="6 7" key="1">
    <citation type="submission" date="2015-04" db="EMBL/GenBank/DDBJ databases">
        <authorList>
            <consortium name="Pathogen Informatics"/>
        </authorList>
    </citation>
    <scope>NUCLEOTIDE SEQUENCE [LARGE SCALE GENOMIC DNA]</scope>
    <source>
        <strain evidence="6 7">SGS1</strain>
    </source>
</reference>
<dbReference type="GO" id="GO:0008270">
    <property type="term" value="F:zinc ion binding"/>
    <property type="evidence" value="ECO:0007669"/>
    <property type="project" value="UniProtKB-KW"/>
</dbReference>
<gene>
    <name evidence="6" type="ORF">PRELSG_0511000</name>
</gene>
<evidence type="ECO:0000313" key="6">
    <source>
        <dbReference type="EMBL" id="CRG98952.1"/>
    </source>
</evidence>
<dbReference type="PROSITE" id="PS00518">
    <property type="entry name" value="ZF_RING_1"/>
    <property type="match status" value="1"/>
</dbReference>
<dbReference type="RefSeq" id="XP_028531961.1">
    <property type="nucleotide sequence ID" value="XM_028675365.1"/>
</dbReference>
<dbReference type="SMART" id="SM00184">
    <property type="entry name" value="RING"/>
    <property type="match status" value="1"/>
</dbReference>
<keyword evidence="2 4" id="KW-0863">Zinc-finger</keyword>
<dbReference type="GO" id="GO:0004842">
    <property type="term" value="F:ubiquitin-protein transferase activity"/>
    <property type="evidence" value="ECO:0007669"/>
    <property type="project" value="InterPro"/>
</dbReference>
<feature type="domain" description="RING-type" evidence="5">
    <location>
        <begin position="78"/>
        <end position="116"/>
    </location>
</feature>
<dbReference type="AlphaFoldDB" id="A0A1J1H202"/>
<dbReference type="InterPro" id="IPR003613">
    <property type="entry name" value="Ubox_domain"/>
</dbReference>
<dbReference type="SUPFAM" id="SSF57850">
    <property type="entry name" value="RING/U-box"/>
    <property type="match status" value="1"/>
</dbReference>
<dbReference type="Pfam" id="PF13923">
    <property type="entry name" value="zf-C3HC4_2"/>
    <property type="match status" value="1"/>
</dbReference>
<evidence type="ECO:0000256" key="3">
    <source>
        <dbReference type="ARBA" id="ARBA00022833"/>
    </source>
</evidence>
<evidence type="ECO:0000256" key="2">
    <source>
        <dbReference type="ARBA" id="ARBA00022771"/>
    </source>
</evidence>
<dbReference type="PANTHER" id="PTHR23327:SF51">
    <property type="entry name" value="TRANSCRIPTIONAL REGULATOR OF YEAST FORM ADHERENCE 3"/>
    <property type="match status" value="1"/>
</dbReference>
<keyword evidence="3" id="KW-0862">Zinc</keyword>
<dbReference type="EMBL" id="LN835300">
    <property type="protein sequence ID" value="CRG98952.1"/>
    <property type="molecule type" value="Genomic_DNA"/>
</dbReference>
<dbReference type="Proteomes" id="UP000220158">
    <property type="component" value="Chromosome 5"/>
</dbReference>
<dbReference type="GeneID" id="39735053"/>
<dbReference type="VEuPathDB" id="PlasmoDB:PRELSG_0511000"/>
<dbReference type="InterPro" id="IPR013083">
    <property type="entry name" value="Znf_RING/FYVE/PHD"/>
</dbReference>
<proteinExistence type="predicted"/>